<dbReference type="AlphaFoldDB" id="A0A5P1E7I1"/>
<evidence type="ECO:0000259" key="2">
    <source>
        <dbReference type="Pfam" id="PF14416"/>
    </source>
</evidence>
<dbReference type="PANTHER" id="PTHR32285">
    <property type="entry name" value="PROTEIN TRICHOME BIREFRINGENCE-LIKE 9-RELATED"/>
    <property type="match status" value="1"/>
</dbReference>
<evidence type="ECO:0000256" key="1">
    <source>
        <dbReference type="SAM" id="SignalP"/>
    </source>
</evidence>
<dbReference type="Pfam" id="PF14416">
    <property type="entry name" value="PMR5N"/>
    <property type="match status" value="1"/>
</dbReference>
<keyword evidence="4" id="KW-1185">Reference proteome</keyword>
<dbReference type="GO" id="GO:0005794">
    <property type="term" value="C:Golgi apparatus"/>
    <property type="evidence" value="ECO:0007669"/>
    <property type="project" value="TreeGrafter"/>
</dbReference>
<organism evidence="3 4">
    <name type="scientific">Asparagus officinalis</name>
    <name type="common">Garden asparagus</name>
    <dbReference type="NCBI Taxonomy" id="4686"/>
    <lineage>
        <taxon>Eukaryota</taxon>
        <taxon>Viridiplantae</taxon>
        <taxon>Streptophyta</taxon>
        <taxon>Embryophyta</taxon>
        <taxon>Tracheophyta</taxon>
        <taxon>Spermatophyta</taxon>
        <taxon>Magnoliopsida</taxon>
        <taxon>Liliopsida</taxon>
        <taxon>Asparagales</taxon>
        <taxon>Asparagaceae</taxon>
        <taxon>Asparagoideae</taxon>
        <taxon>Asparagus</taxon>
    </lineage>
</organism>
<evidence type="ECO:0000313" key="3">
    <source>
        <dbReference type="EMBL" id="ONK57425.1"/>
    </source>
</evidence>
<evidence type="ECO:0000313" key="4">
    <source>
        <dbReference type="Proteomes" id="UP000243459"/>
    </source>
</evidence>
<reference evidence="4" key="1">
    <citation type="journal article" date="2017" name="Nat. Commun.">
        <title>The asparagus genome sheds light on the origin and evolution of a young Y chromosome.</title>
        <authorList>
            <person name="Harkess A."/>
            <person name="Zhou J."/>
            <person name="Xu C."/>
            <person name="Bowers J.E."/>
            <person name="Van der Hulst R."/>
            <person name="Ayyampalayam S."/>
            <person name="Mercati F."/>
            <person name="Riccardi P."/>
            <person name="McKain M.R."/>
            <person name="Kakrana A."/>
            <person name="Tang H."/>
            <person name="Ray J."/>
            <person name="Groenendijk J."/>
            <person name="Arikit S."/>
            <person name="Mathioni S.M."/>
            <person name="Nakano M."/>
            <person name="Shan H."/>
            <person name="Telgmann-Rauber A."/>
            <person name="Kanno A."/>
            <person name="Yue Z."/>
            <person name="Chen H."/>
            <person name="Li W."/>
            <person name="Chen Y."/>
            <person name="Xu X."/>
            <person name="Zhang Y."/>
            <person name="Luo S."/>
            <person name="Chen H."/>
            <person name="Gao J."/>
            <person name="Mao Z."/>
            <person name="Pires J.C."/>
            <person name="Luo M."/>
            <person name="Kudrna D."/>
            <person name="Wing R.A."/>
            <person name="Meyers B.C."/>
            <person name="Yi K."/>
            <person name="Kong H."/>
            <person name="Lavrijsen P."/>
            <person name="Sunseri F."/>
            <person name="Falavigna A."/>
            <person name="Ye Y."/>
            <person name="Leebens-Mack J.H."/>
            <person name="Chen G."/>
        </authorList>
    </citation>
    <scope>NUCLEOTIDE SEQUENCE [LARGE SCALE GENOMIC DNA]</scope>
    <source>
        <strain evidence="4">cv. DH0086</strain>
    </source>
</reference>
<sequence length="110" mass="12857">MNVNQIHRLHSLICITTLWLCMEPAFASLDSELIGWTDAKEDGVDLVQTHRALPRNCDLSIGEWVYDASYPLYDASCPYLSTEYSCRRNGRPDSDYEKWRWKPHHCLIPR</sequence>
<feature type="domain" description="Trichome birefringence-like N-terminal" evidence="2">
    <location>
        <begin position="56"/>
        <end position="106"/>
    </location>
</feature>
<dbReference type="InterPro" id="IPR029962">
    <property type="entry name" value="TBL"/>
</dbReference>
<dbReference type="InterPro" id="IPR025846">
    <property type="entry name" value="TBL_N"/>
</dbReference>
<feature type="chain" id="PRO_5024459011" description="Trichome birefringence-like N-terminal domain-containing protein" evidence="1">
    <location>
        <begin position="28"/>
        <end position="110"/>
    </location>
</feature>
<dbReference type="PANTHER" id="PTHR32285:SF155">
    <property type="entry name" value="PROTEIN TRICHOME BIREFRINGENCE-LIKE 36"/>
    <property type="match status" value="1"/>
</dbReference>
<gene>
    <name evidence="3" type="ORF">A4U43_C09F390</name>
</gene>
<feature type="signal peptide" evidence="1">
    <location>
        <begin position="1"/>
        <end position="27"/>
    </location>
</feature>
<dbReference type="GO" id="GO:0016413">
    <property type="term" value="F:O-acetyltransferase activity"/>
    <property type="evidence" value="ECO:0007669"/>
    <property type="project" value="InterPro"/>
</dbReference>
<accession>A0A5P1E7I1</accession>
<dbReference type="Proteomes" id="UP000243459">
    <property type="component" value="Chromosome 9"/>
</dbReference>
<keyword evidence="1" id="KW-0732">Signal</keyword>
<dbReference type="EMBL" id="CM007389">
    <property type="protein sequence ID" value="ONK57425.1"/>
    <property type="molecule type" value="Genomic_DNA"/>
</dbReference>
<proteinExistence type="predicted"/>
<name>A0A5P1E7I1_ASPOF</name>
<dbReference type="Gramene" id="ONK57425">
    <property type="protein sequence ID" value="ONK57425"/>
    <property type="gene ID" value="A4U43_C09F390"/>
</dbReference>
<protein>
    <recommendedName>
        <fullName evidence="2">Trichome birefringence-like N-terminal domain-containing protein</fullName>
    </recommendedName>
</protein>